<evidence type="ECO:0000313" key="2">
    <source>
        <dbReference type="EMBL" id="SHH05530.1"/>
    </source>
</evidence>
<evidence type="ECO:0008006" key="4">
    <source>
        <dbReference type="Google" id="ProtNLM"/>
    </source>
</evidence>
<evidence type="ECO:0000256" key="1">
    <source>
        <dbReference type="SAM" id="Phobius"/>
    </source>
</evidence>
<keyword evidence="1" id="KW-0472">Membrane</keyword>
<feature type="transmembrane region" description="Helical" evidence="1">
    <location>
        <begin position="199"/>
        <end position="217"/>
    </location>
</feature>
<feature type="transmembrane region" description="Helical" evidence="1">
    <location>
        <begin position="129"/>
        <end position="148"/>
    </location>
</feature>
<evidence type="ECO:0000313" key="3">
    <source>
        <dbReference type="Proteomes" id="UP000184532"/>
    </source>
</evidence>
<dbReference type="AlphaFoldDB" id="A0A1M5PV38"/>
<organism evidence="2 3">
    <name type="scientific">Flagellimonas flava</name>
    <dbReference type="NCBI Taxonomy" id="570519"/>
    <lineage>
        <taxon>Bacteria</taxon>
        <taxon>Pseudomonadati</taxon>
        <taxon>Bacteroidota</taxon>
        <taxon>Flavobacteriia</taxon>
        <taxon>Flavobacteriales</taxon>
        <taxon>Flavobacteriaceae</taxon>
        <taxon>Flagellimonas</taxon>
    </lineage>
</organism>
<dbReference type="STRING" id="570519.SAMN04488116_3374"/>
<feature type="transmembrane region" description="Helical" evidence="1">
    <location>
        <begin position="71"/>
        <end position="92"/>
    </location>
</feature>
<feature type="transmembrane region" description="Helical" evidence="1">
    <location>
        <begin position="39"/>
        <end position="59"/>
    </location>
</feature>
<accession>A0A1M5PV38</accession>
<dbReference type="EMBL" id="FQWL01000009">
    <property type="protein sequence ID" value="SHH05530.1"/>
    <property type="molecule type" value="Genomic_DNA"/>
</dbReference>
<dbReference type="Proteomes" id="UP000184532">
    <property type="component" value="Unassembled WGS sequence"/>
</dbReference>
<reference evidence="3" key="1">
    <citation type="submission" date="2016-11" db="EMBL/GenBank/DDBJ databases">
        <authorList>
            <person name="Varghese N."/>
            <person name="Submissions S."/>
        </authorList>
    </citation>
    <scope>NUCLEOTIDE SEQUENCE [LARGE SCALE GENOMIC DNA]</scope>
    <source>
        <strain evidence="3">DSM 22638</strain>
    </source>
</reference>
<gene>
    <name evidence="2" type="ORF">SAMN04488116_3374</name>
</gene>
<feature type="transmembrane region" description="Helical" evidence="1">
    <location>
        <begin position="254"/>
        <end position="271"/>
    </location>
</feature>
<keyword evidence="1" id="KW-0812">Transmembrane</keyword>
<keyword evidence="3" id="KW-1185">Reference proteome</keyword>
<sequence length="274" mass="31492">MRFLKLIFDFYLNASIHVALAVVALLVVSCQTLNIPINYSLLGVALGGTIVCYNFIKYGVEAEKYLMVSNLYHRIIQIFSFLCFGFAVYFLLKLEAKLWWGILILGLISSLYAVPLLPQTRNLRSLGGLKIFIVALVWSGFTIVLPVLDSDRVFDWDVYVLIFQRFILVLALLLPFEIRDLQWDNPELRTLPQVYGEQRTRQLGMILSVIFCLIPFLKDELGLVEILAGLFIALTLMMMFVYKGNMKKRYFASFWVESLPILWAILLWGLGKLL</sequence>
<feature type="transmembrane region" description="Helical" evidence="1">
    <location>
        <begin position="160"/>
        <end position="178"/>
    </location>
</feature>
<dbReference type="RefSeq" id="WP_073181781.1">
    <property type="nucleotide sequence ID" value="NZ_FQWL01000009.1"/>
</dbReference>
<proteinExistence type="predicted"/>
<protein>
    <recommendedName>
        <fullName evidence="4">UbiA prenyltransferase family protein</fullName>
    </recommendedName>
</protein>
<feature type="transmembrane region" description="Helical" evidence="1">
    <location>
        <begin position="98"/>
        <end position="117"/>
    </location>
</feature>
<feature type="transmembrane region" description="Helical" evidence="1">
    <location>
        <begin position="223"/>
        <end position="242"/>
    </location>
</feature>
<name>A0A1M5PV38_9FLAO</name>
<dbReference type="PROSITE" id="PS51257">
    <property type="entry name" value="PROKAR_LIPOPROTEIN"/>
    <property type="match status" value="1"/>
</dbReference>
<keyword evidence="1" id="KW-1133">Transmembrane helix</keyword>
<dbReference type="OrthoDB" id="1467772at2"/>
<feature type="transmembrane region" description="Helical" evidence="1">
    <location>
        <begin position="7"/>
        <end position="27"/>
    </location>
</feature>